<feature type="transmembrane region" description="Helical" evidence="1">
    <location>
        <begin position="158"/>
        <end position="184"/>
    </location>
</feature>
<feature type="transmembrane region" description="Helical" evidence="1">
    <location>
        <begin position="328"/>
        <end position="348"/>
    </location>
</feature>
<evidence type="ECO:0000256" key="1">
    <source>
        <dbReference type="SAM" id="Phobius"/>
    </source>
</evidence>
<feature type="transmembrane region" description="Helical" evidence="1">
    <location>
        <begin position="119"/>
        <end position="138"/>
    </location>
</feature>
<feature type="transmembrane region" description="Helical" evidence="1">
    <location>
        <begin position="254"/>
        <end position="275"/>
    </location>
</feature>
<organism evidence="2 3">
    <name type="scientific">Acanthosepion pharaonis</name>
    <name type="common">Pharaoh cuttlefish</name>
    <name type="synonym">Sepia pharaonis</name>
    <dbReference type="NCBI Taxonomy" id="158019"/>
    <lineage>
        <taxon>Eukaryota</taxon>
        <taxon>Metazoa</taxon>
        <taxon>Spiralia</taxon>
        <taxon>Lophotrochozoa</taxon>
        <taxon>Mollusca</taxon>
        <taxon>Cephalopoda</taxon>
        <taxon>Coleoidea</taxon>
        <taxon>Decapodiformes</taxon>
        <taxon>Sepiida</taxon>
        <taxon>Sepiina</taxon>
        <taxon>Sepiidae</taxon>
        <taxon>Acanthosepion</taxon>
    </lineage>
</organism>
<gene>
    <name evidence="2" type="ORF">SPHA_77814</name>
</gene>
<dbReference type="EMBL" id="CAHIKZ030005523">
    <property type="protein sequence ID" value="CAE1328268.1"/>
    <property type="molecule type" value="Genomic_DNA"/>
</dbReference>
<keyword evidence="1" id="KW-0472">Membrane</keyword>
<protein>
    <submittedName>
        <fullName evidence="2">Uncharacterized protein</fullName>
    </submittedName>
</protein>
<keyword evidence="1" id="KW-1133">Transmembrane helix</keyword>
<feature type="transmembrane region" description="Helical" evidence="1">
    <location>
        <begin position="95"/>
        <end position="112"/>
    </location>
</feature>
<evidence type="ECO:0000313" key="3">
    <source>
        <dbReference type="Proteomes" id="UP000597762"/>
    </source>
</evidence>
<sequence length="395" mass="46168">MSDPRTSRAKCQGKEAAPHLILLSSYFFHSILSILFFIVFYSSLTIHICVSSFFPLFFFISLLPILSPCLFLSLISIFFIITSFFLSALSFFSFFPSYCFMPSLFMSIFSLLREKRKKSLFPLTSSLAIFLPFTSYSLSLFRFSSYLISRHLSFLLFFLYFSFPFFLLPHLSPSFFLLFFLYFSFPFFPLPHLSPFFFPSLLTLFPISVFPLTSSLAIFLPFSSFSPLIFRFSSCLVCNHLFFLLFFSLFLLRFLFSSPLTSLTIPLCVPFPFLFVPSFCNPHTSSFFPFFLSLFFFIVFRYFYLFCFLIFLSYSFSPHLSFPHHTSFSFFFFSLLCFLSLFSCLFTAHLSFRLFLISSSFSLHSANYFIRILFPPFGKRKLIDSQTPGDVDILV</sequence>
<keyword evidence="1" id="KW-0812">Transmembrane</keyword>
<feature type="transmembrane region" description="Helical" evidence="1">
    <location>
        <begin position="287"/>
        <end position="316"/>
    </location>
</feature>
<feature type="transmembrane region" description="Helical" evidence="1">
    <location>
        <begin position="228"/>
        <end position="247"/>
    </location>
</feature>
<keyword evidence="3" id="KW-1185">Reference proteome</keyword>
<accession>A0A812ESC4</accession>
<feature type="transmembrane region" description="Helical" evidence="1">
    <location>
        <begin position="196"/>
        <end position="222"/>
    </location>
</feature>
<dbReference type="Proteomes" id="UP000597762">
    <property type="component" value="Unassembled WGS sequence"/>
</dbReference>
<dbReference type="AlphaFoldDB" id="A0A812ESC4"/>
<evidence type="ECO:0000313" key="2">
    <source>
        <dbReference type="EMBL" id="CAE1328268.1"/>
    </source>
</evidence>
<comment type="caution">
    <text evidence="2">The sequence shown here is derived from an EMBL/GenBank/DDBJ whole genome shotgun (WGS) entry which is preliminary data.</text>
</comment>
<proteinExistence type="predicted"/>
<reference evidence="2" key="1">
    <citation type="submission" date="2021-01" db="EMBL/GenBank/DDBJ databases">
        <authorList>
            <person name="Li R."/>
            <person name="Bekaert M."/>
        </authorList>
    </citation>
    <scope>NUCLEOTIDE SEQUENCE</scope>
    <source>
        <strain evidence="2">Farmed</strain>
    </source>
</reference>
<feature type="transmembrane region" description="Helical" evidence="1">
    <location>
        <begin position="20"/>
        <end position="38"/>
    </location>
</feature>
<name>A0A812ESC4_ACAPH</name>